<dbReference type="AlphaFoldDB" id="A0A2H0KMP1"/>
<name>A0A2H0KMP1_9BACT</name>
<gene>
    <name evidence="2" type="ORF">COV86_02510</name>
</gene>
<dbReference type="Proteomes" id="UP000229570">
    <property type="component" value="Unassembled WGS sequence"/>
</dbReference>
<comment type="caution">
    <text evidence="2">The sequence shown here is derived from an EMBL/GenBank/DDBJ whole genome shotgun (WGS) entry which is preliminary data.</text>
</comment>
<dbReference type="EMBL" id="PCVL01000032">
    <property type="protein sequence ID" value="PIQ72515.1"/>
    <property type="molecule type" value="Genomic_DNA"/>
</dbReference>
<feature type="transmembrane region" description="Helical" evidence="1">
    <location>
        <begin position="134"/>
        <end position="155"/>
    </location>
</feature>
<keyword evidence="1" id="KW-1133">Transmembrane helix</keyword>
<evidence type="ECO:0000313" key="2">
    <source>
        <dbReference type="EMBL" id="PIQ72515.1"/>
    </source>
</evidence>
<keyword evidence="1" id="KW-0472">Membrane</keyword>
<evidence type="ECO:0000313" key="3">
    <source>
        <dbReference type="Proteomes" id="UP000229570"/>
    </source>
</evidence>
<protein>
    <submittedName>
        <fullName evidence="2">Uncharacterized protein</fullName>
    </submittedName>
</protein>
<reference evidence="2 3" key="1">
    <citation type="submission" date="2017-09" db="EMBL/GenBank/DDBJ databases">
        <title>Depth-based differentiation of microbial function through sediment-hosted aquifers and enrichment of novel symbionts in the deep terrestrial subsurface.</title>
        <authorList>
            <person name="Probst A.J."/>
            <person name="Ladd B."/>
            <person name="Jarett J.K."/>
            <person name="Geller-Mcgrath D.E."/>
            <person name="Sieber C.M."/>
            <person name="Emerson J.B."/>
            <person name="Anantharaman K."/>
            <person name="Thomas B.C."/>
            <person name="Malmstrom R."/>
            <person name="Stieglmeier M."/>
            <person name="Klingl A."/>
            <person name="Woyke T."/>
            <person name="Ryan C.M."/>
            <person name="Banfield J.F."/>
        </authorList>
    </citation>
    <scope>NUCLEOTIDE SEQUENCE [LARGE SCALE GENOMIC DNA]</scope>
    <source>
        <strain evidence="2">CG11_big_fil_rev_8_21_14_0_20_35_14</strain>
    </source>
</reference>
<organism evidence="2 3">
    <name type="scientific">Candidatus Roizmanbacteria bacterium CG11_big_fil_rev_8_21_14_0_20_35_14</name>
    <dbReference type="NCBI Taxonomy" id="1974855"/>
    <lineage>
        <taxon>Bacteria</taxon>
        <taxon>Candidatus Roizmaniibacteriota</taxon>
    </lineage>
</organism>
<sequence length="192" mass="21437">MKTKTLTVNRSFLFSLDLLLPVLAFTIPLFISGPQLLTGSLVNCFLFLTAVYSSKKIQTSVVVFPSIAALLNGLLFGKFTPFLAYFIPFIWMGNFLLVRTFSVTLRQAQSDKDIMVSPTNHDHDSGQARMTKGIIISSFLKSLFLFIFAFIFFKLSIVPQIFLTAMGVFQFITAILGGLIFLGINKIITKNQ</sequence>
<feature type="transmembrane region" description="Helical" evidence="1">
    <location>
        <begin position="37"/>
        <end position="54"/>
    </location>
</feature>
<evidence type="ECO:0000256" key="1">
    <source>
        <dbReference type="SAM" id="Phobius"/>
    </source>
</evidence>
<proteinExistence type="predicted"/>
<feature type="transmembrane region" description="Helical" evidence="1">
    <location>
        <begin position="12"/>
        <end position="31"/>
    </location>
</feature>
<keyword evidence="1" id="KW-0812">Transmembrane</keyword>
<feature type="transmembrane region" description="Helical" evidence="1">
    <location>
        <begin position="61"/>
        <end position="79"/>
    </location>
</feature>
<feature type="transmembrane region" description="Helical" evidence="1">
    <location>
        <begin position="161"/>
        <end position="184"/>
    </location>
</feature>
<accession>A0A2H0KMP1</accession>
<feature type="transmembrane region" description="Helical" evidence="1">
    <location>
        <begin position="85"/>
        <end position="105"/>
    </location>
</feature>